<protein>
    <recommendedName>
        <fullName evidence="2">Methyltransferase type 11 domain-containing protein</fullName>
    </recommendedName>
</protein>
<dbReference type="AlphaFoldDB" id="A0A2Z2KLY3"/>
<dbReference type="SUPFAM" id="SSF53335">
    <property type="entry name" value="S-adenosyl-L-methionine-dependent methyltransferases"/>
    <property type="match status" value="1"/>
</dbReference>
<evidence type="ECO:0000313" key="4">
    <source>
        <dbReference type="Proteomes" id="UP000249890"/>
    </source>
</evidence>
<reference evidence="3 4" key="1">
    <citation type="submission" date="2017-06" db="EMBL/GenBank/DDBJ databases">
        <title>Complete genome sequence of Paenibacillus donghaensis KCTC 13049T isolated from East Sea sediment, South Korea.</title>
        <authorList>
            <person name="Jung B.K."/>
            <person name="Hong S.-J."/>
            <person name="Shin J.-H."/>
        </authorList>
    </citation>
    <scope>NUCLEOTIDE SEQUENCE [LARGE SCALE GENOMIC DNA]</scope>
    <source>
        <strain evidence="3 4">KCTC 13049</strain>
    </source>
</reference>
<dbReference type="GO" id="GO:0008757">
    <property type="term" value="F:S-adenosylmethionine-dependent methyltransferase activity"/>
    <property type="evidence" value="ECO:0007669"/>
    <property type="project" value="InterPro"/>
</dbReference>
<name>A0A2Z2KLY3_9BACL</name>
<evidence type="ECO:0000313" key="3">
    <source>
        <dbReference type="EMBL" id="ASA24433.1"/>
    </source>
</evidence>
<dbReference type="EMBL" id="CP021780">
    <property type="protein sequence ID" value="ASA24433.1"/>
    <property type="molecule type" value="Genomic_DNA"/>
</dbReference>
<dbReference type="Proteomes" id="UP000249890">
    <property type="component" value="Chromosome"/>
</dbReference>
<evidence type="ECO:0000259" key="2">
    <source>
        <dbReference type="Pfam" id="PF08241"/>
    </source>
</evidence>
<accession>A0A2Z2KLY3</accession>
<dbReference type="InterPro" id="IPR029063">
    <property type="entry name" value="SAM-dependent_MTases_sf"/>
</dbReference>
<proteinExistence type="predicted"/>
<dbReference type="InterPro" id="IPR013216">
    <property type="entry name" value="Methyltransf_11"/>
</dbReference>
<dbReference type="OrthoDB" id="2502165at2"/>
<sequence length="540" mass="63410">MGSGEVNQIPFDQFQRYNNVKKIIDGLRNGNERYRILEVGANEHQNLERFLPIDKITYLDIQLPKELETNPKYILGDATQMTFEDNAYDIVVALDVYEHIPPEKRNKFIDELSRVSAHFFVITAPFYSEEVKESENRLNTLYASMFKENFIWLEEHAENGLPILSELVQYLEHSDNNFNIISHGNVDIWEKIMSMHFFAAQNPELIMYREKVDQFYNEHIFNCDYSDQSYRKIVIGSKSMTVNKISIGENKQVPLKELAKLQELENSFFELRAFFIKESTEKKLSEFKNDLQQFKIDIAKEKEKEKDKLQLYVNTGIGFSEEQSLAYHLENRNEGSFYFNLSEFNEVKSLRIDPSMFSGIFEIKKVKINNEFCDIKMKGNYVLDLRNETFVFENDDPFIEFSLDKSRKIEYLEFQCMPVKTSTLVSELKTLQNVADEYLTDLKLKNVINNSLEEQVSDSLLKNKSLTGQINNKENEITEKERFIKILEDTNKDLKTEIAKKEEEQRLLALKQTELTAELSGIYSSRSWKLVKRLKSLINK</sequence>
<evidence type="ECO:0000256" key="1">
    <source>
        <dbReference type="SAM" id="Coils"/>
    </source>
</evidence>
<feature type="coiled-coil region" evidence="1">
    <location>
        <begin position="470"/>
        <end position="511"/>
    </location>
</feature>
<dbReference type="Gene3D" id="3.40.50.150">
    <property type="entry name" value="Vaccinia Virus protein VP39"/>
    <property type="match status" value="1"/>
</dbReference>
<feature type="domain" description="Methyltransferase type 11" evidence="2">
    <location>
        <begin position="68"/>
        <end position="115"/>
    </location>
</feature>
<organism evidence="3 4">
    <name type="scientific">Paenibacillus donghaensis</name>
    <dbReference type="NCBI Taxonomy" id="414771"/>
    <lineage>
        <taxon>Bacteria</taxon>
        <taxon>Bacillati</taxon>
        <taxon>Bacillota</taxon>
        <taxon>Bacilli</taxon>
        <taxon>Bacillales</taxon>
        <taxon>Paenibacillaceae</taxon>
        <taxon>Paenibacillus</taxon>
    </lineage>
</organism>
<feature type="coiled-coil region" evidence="1">
    <location>
        <begin position="277"/>
        <end position="304"/>
    </location>
</feature>
<gene>
    <name evidence="3" type="ORF">B9T62_28990</name>
</gene>
<dbReference type="Pfam" id="PF08241">
    <property type="entry name" value="Methyltransf_11"/>
    <property type="match status" value="1"/>
</dbReference>
<dbReference type="KEGG" id="pdh:B9T62_28990"/>
<keyword evidence="1" id="KW-0175">Coiled coil</keyword>
<keyword evidence="4" id="KW-1185">Reference proteome</keyword>